<feature type="region of interest" description="Disordered" evidence="5">
    <location>
        <begin position="20"/>
        <end position="52"/>
    </location>
</feature>
<sequence length="774" mass="83543">MPSPKVKAARRAAARRVLALPLPPPLPATLPPSTPLAGPGPSSARWYGSATAPRQSAFSDFFSRRRRRAPQQEESPAAAVLASLASGRTGAINTAYFALLDARRQLSAEDAASVMEALATRADPRAFSLLERVYAALESVHGVTPSERHYAAMITGLATAGRARDALAFARETGSPVPFDAVAAAAALHEPDAFDEVITAAKAAGQLSERLYAPRFEALLDRRAAKSMSDVDAIAAAMDSDGLTLGPWCEVSLARVYLVLGENERAAALVGSWAPETAEPELAPALYDAALAVYMGVGDTAAVERVVAAMSRTFGTPGGAYPRALEYLVRSRLGGDLSSANSIIEAADAVGRASARDLPPSAWQRVILGALEGPGGLQTAFEVYTAARTRATVIDATLAQALVEALAWPPAAEGSARATPRLAEAMEVYGDLITAADGDRSVEALQPTARLYLPLLRACAALGTEAHATALQLLADIKDRGAHFPPVKNRSHQITELIVDLMRSAGGHPEAHAAYRAVRAAWPYPLSRAQHDTIVTQFLKLEYPDSVVSKPEFVFSLMDDMRAEGYHPGTLVLTTLLSKYAALCKRMQRQYRDAPAELSFRLQALLSATRDVHSLVSLDALIEVDVPLLTALMDALSSAGVYEEAMEVWDQIVRRREGTPPEDAARLFGPAISVALDTCGFYGNLPRARKIWHWAQRHDLRTDRHYLAWVECLLRCGKLDEALDVITGMLRPSKEIAALPLKLYRSTEDINLIRERLSERFPEWWDELAASVNL</sequence>
<dbReference type="PANTHER" id="PTHR47447">
    <property type="entry name" value="OS03G0856100 PROTEIN"/>
    <property type="match status" value="1"/>
</dbReference>
<evidence type="ECO:0008006" key="8">
    <source>
        <dbReference type="Google" id="ProtNLM"/>
    </source>
</evidence>
<evidence type="ECO:0000313" key="6">
    <source>
        <dbReference type="EMBL" id="WOO77758.1"/>
    </source>
</evidence>
<evidence type="ECO:0000256" key="3">
    <source>
        <dbReference type="ARBA" id="ARBA00044493"/>
    </source>
</evidence>
<dbReference type="GeneID" id="87804582"/>
<evidence type="ECO:0000256" key="4">
    <source>
        <dbReference type="ARBA" id="ARBA00044511"/>
    </source>
</evidence>
<protein>
    <recommendedName>
        <fullName evidence="8">Pentacotripeptide-repeat region of PRORP domain-containing protein</fullName>
    </recommendedName>
</protein>
<evidence type="ECO:0000313" key="7">
    <source>
        <dbReference type="Proteomes" id="UP000827549"/>
    </source>
</evidence>
<evidence type="ECO:0000256" key="2">
    <source>
        <dbReference type="ARBA" id="ARBA00022737"/>
    </source>
</evidence>
<keyword evidence="7" id="KW-1185">Reference proteome</keyword>
<keyword evidence="2" id="KW-0677">Repeat</keyword>
<dbReference type="Proteomes" id="UP000827549">
    <property type="component" value="Chromosome 1"/>
</dbReference>
<comment type="similarity">
    <text evidence="1">Belongs to the CCM1 family.</text>
</comment>
<proteinExistence type="inferred from homology"/>
<reference evidence="6" key="1">
    <citation type="submission" date="2023-10" db="EMBL/GenBank/DDBJ databases">
        <authorList>
            <person name="Noh H."/>
        </authorList>
    </citation>
    <scope>NUCLEOTIDE SEQUENCE</scope>
    <source>
        <strain evidence="6">DUCC4014</strain>
    </source>
</reference>
<dbReference type="InterPro" id="IPR011990">
    <property type="entry name" value="TPR-like_helical_dom_sf"/>
</dbReference>
<evidence type="ECO:0000256" key="5">
    <source>
        <dbReference type="SAM" id="MobiDB-lite"/>
    </source>
</evidence>
<dbReference type="InterPro" id="IPR002885">
    <property type="entry name" value="PPR_rpt"/>
</dbReference>
<dbReference type="RefSeq" id="XP_062623790.1">
    <property type="nucleotide sequence ID" value="XM_062767806.1"/>
</dbReference>
<gene>
    <name evidence="6" type="ORF">LOC62_01G001325</name>
</gene>
<dbReference type="AlphaFoldDB" id="A0AAF1BN88"/>
<dbReference type="EMBL" id="CP086714">
    <property type="protein sequence ID" value="WOO77758.1"/>
    <property type="molecule type" value="Genomic_DNA"/>
</dbReference>
<accession>A0AAF1BN88</accession>
<dbReference type="NCBIfam" id="TIGR00756">
    <property type="entry name" value="PPR"/>
    <property type="match status" value="1"/>
</dbReference>
<comment type="function">
    <text evidence="3">Regulates mitochondrial small subunit maturation by controlling 15S rRNA 5'-end processing. Localizes to the 5' precursor of the 15S rRNA in a position that is subsequently occupied by mS47 in the mature yeast mtSSU. Uses structure and sequence-specific RNA recognition, binding to a single-stranded region of the precursor and specifically recognizing bases -6 to -1. The exchange of Ccm1 for mS47 is coupled to the irreversible removal of precursor rRNA that is accompanied by conformational changes of the mitoribosomal proteins uS5m and mS26. These conformational changes signal completion of 5'-end rRNA processing through protection of the mature 5'-end of the 15S rRNA and stabilization of mS47. The removal of the 5' precursor together with the dissociation of Ccm1 may be catalyzed by the 5'-3' exoribonuclease Pet127. Involved in the specific removal of group I introns in mitochondrial encoded transcripts.</text>
</comment>
<comment type="subunit">
    <text evidence="4">Binds to mitochondrial small subunit 15S rRNA.</text>
</comment>
<dbReference type="Gene3D" id="1.25.40.10">
    <property type="entry name" value="Tetratricopeptide repeat domain"/>
    <property type="match status" value="1"/>
</dbReference>
<evidence type="ECO:0000256" key="1">
    <source>
        <dbReference type="ARBA" id="ARBA00006192"/>
    </source>
</evidence>
<dbReference type="Pfam" id="PF01535">
    <property type="entry name" value="PPR"/>
    <property type="match status" value="2"/>
</dbReference>
<feature type="compositionally biased region" description="Pro residues" evidence="5">
    <location>
        <begin position="21"/>
        <end position="34"/>
    </location>
</feature>
<feature type="compositionally biased region" description="Low complexity" evidence="5">
    <location>
        <begin position="35"/>
        <end position="44"/>
    </location>
</feature>
<name>A0AAF1BN88_9TREE</name>
<dbReference type="PANTHER" id="PTHR47447:SF21">
    <property type="entry name" value="PENTACOTRIPEPTIDE-REPEAT REGION OF PRORP DOMAIN-CONTAINING PROTEIN"/>
    <property type="match status" value="1"/>
</dbReference>
<organism evidence="6 7">
    <name type="scientific">Vanrija pseudolonga</name>
    <dbReference type="NCBI Taxonomy" id="143232"/>
    <lineage>
        <taxon>Eukaryota</taxon>
        <taxon>Fungi</taxon>
        <taxon>Dikarya</taxon>
        <taxon>Basidiomycota</taxon>
        <taxon>Agaricomycotina</taxon>
        <taxon>Tremellomycetes</taxon>
        <taxon>Trichosporonales</taxon>
        <taxon>Trichosporonaceae</taxon>
        <taxon>Vanrija</taxon>
    </lineage>
</organism>